<dbReference type="GO" id="GO:0005737">
    <property type="term" value="C:cytoplasm"/>
    <property type="evidence" value="ECO:0007669"/>
    <property type="project" value="TreeGrafter"/>
</dbReference>
<dbReference type="InterPro" id="IPR013332">
    <property type="entry name" value="KPR_N"/>
</dbReference>
<dbReference type="InterPro" id="IPR036291">
    <property type="entry name" value="NAD(P)-bd_dom_sf"/>
</dbReference>
<evidence type="ECO:0000313" key="13">
    <source>
        <dbReference type="EMBL" id="AJD47424.1"/>
    </source>
</evidence>
<dbReference type="EMBL" id="CP004387">
    <property type="protein sequence ID" value="AJD47424.1"/>
    <property type="molecule type" value="Genomic_DNA"/>
</dbReference>
<protein>
    <recommendedName>
        <fullName evidence="4 10">2-dehydropantoate 2-reductase</fullName>
        <ecNumber evidence="3 10">1.1.1.169</ecNumber>
    </recommendedName>
    <alternativeName>
        <fullName evidence="8 10">Ketopantoate reductase</fullName>
    </alternativeName>
</protein>
<organism evidence="13 14">
    <name type="scientific">Isoalcanivorax pacificus W11-5</name>
    <dbReference type="NCBI Taxonomy" id="391936"/>
    <lineage>
        <taxon>Bacteria</taxon>
        <taxon>Pseudomonadati</taxon>
        <taxon>Pseudomonadota</taxon>
        <taxon>Gammaproteobacteria</taxon>
        <taxon>Oceanospirillales</taxon>
        <taxon>Alcanivoracaceae</taxon>
        <taxon>Isoalcanivorax</taxon>
    </lineage>
</organism>
<evidence type="ECO:0000256" key="3">
    <source>
        <dbReference type="ARBA" id="ARBA00013014"/>
    </source>
</evidence>
<evidence type="ECO:0000256" key="6">
    <source>
        <dbReference type="ARBA" id="ARBA00022857"/>
    </source>
</evidence>
<name>A0A0B4XH20_9GAMM</name>
<keyword evidence="7 10" id="KW-0560">Oxidoreductase</keyword>
<keyword evidence="6 10" id="KW-0521">NADP</keyword>
<evidence type="ECO:0000256" key="7">
    <source>
        <dbReference type="ARBA" id="ARBA00023002"/>
    </source>
</evidence>
<evidence type="ECO:0000259" key="12">
    <source>
        <dbReference type="Pfam" id="PF08546"/>
    </source>
</evidence>
<dbReference type="EC" id="1.1.1.169" evidence="3 10"/>
<evidence type="ECO:0000256" key="8">
    <source>
        <dbReference type="ARBA" id="ARBA00032024"/>
    </source>
</evidence>
<dbReference type="RefSeq" id="WP_008737316.1">
    <property type="nucleotide sequence ID" value="NZ_CP004387.1"/>
</dbReference>
<evidence type="ECO:0000256" key="1">
    <source>
        <dbReference type="ARBA" id="ARBA00004994"/>
    </source>
</evidence>
<dbReference type="HOGENOM" id="CLU_031468_0_1_6"/>
<dbReference type="Gene3D" id="1.10.1040.10">
    <property type="entry name" value="N-(1-d-carboxylethyl)-l-norvaline Dehydrogenase, domain 2"/>
    <property type="match status" value="1"/>
</dbReference>
<dbReference type="NCBIfam" id="TIGR00745">
    <property type="entry name" value="apbA_panE"/>
    <property type="match status" value="1"/>
</dbReference>
<accession>A0A0B4XH20</accession>
<dbReference type="STRING" id="391936.S7S_05020"/>
<dbReference type="GO" id="GO:0050661">
    <property type="term" value="F:NADP binding"/>
    <property type="evidence" value="ECO:0007669"/>
    <property type="project" value="TreeGrafter"/>
</dbReference>
<comment type="pathway">
    <text evidence="1 10">Cofactor biosynthesis; (R)-pantothenate biosynthesis; (R)-pantoate from 3-methyl-2-oxobutanoate: step 2/2.</text>
</comment>
<dbReference type="GO" id="GO:0015940">
    <property type="term" value="P:pantothenate biosynthetic process"/>
    <property type="evidence" value="ECO:0007669"/>
    <property type="project" value="UniProtKB-UniPathway"/>
</dbReference>
<dbReference type="InterPro" id="IPR013752">
    <property type="entry name" value="KPA_reductase"/>
</dbReference>
<dbReference type="InterPro" id="IPR008927">
    <property type="entry name" value="6-PGluconate_DH-like_C_sf"/>
</dbReference>
<dbReference type="Proteomes" id="UP000006764">
    <property type="component" value="Chromosome"/>
</dbReference>
<dbReference type="Pfam" id="PF02558">
    <property type="entry name" value="ApbA"/>
    <property type="match status" value="1"/>
</dbReference>
<feature type="domain" description="Ketopantoate reductase C-terminal" evidence="12">
    <location>
        <begin position="164"/>
        <end position="284"/>
    </location>
</feature>
<dbReference type="InterPro" id="IPR013328">
    <property type="entry name" value="6PGD_dom2"/>
</dbReference>
<dbReference type="SUPFAM" id="SSF48179">
    <property type="entry name" value="6-phosphogluconate dehydrogenase C-terminal domain-like"/>
    <property type="match status" value="1"/>
</dbReference>
<dbReference type="PANTHER" id="PTHR43765">
    <property type="entry name" value="2-DEHYDROPANTOATE 2-REDUCTASE-RELATED"/>
    <property type="match status" value="1"/>
</dbReference>
<evidence type="ECO:0000256" key="9">
    <source>
        <dbReference type="ARBA" id="ARBA00048793"/>
    </source>
</evidence>
<dbReference type="KEGG" id="apac:S7S_05020"/>
<dbReference type="GO" id="GO:0008677">
    <property type="term" value="F:2-dehydropantoate 2-reductase activity"/>
    <property type="evidence" value="ECO:0007669"/>
    <property type="project" value="UniProtKB-EC"/>
</dbReference>
<evidence type="ECO:0000256" key="5">
    <source>
        <dbReference type="ARBA" id="ARBA00022655"/>
    </source>
</evidence>
<dbReference type="Pfam" id="PF08546">
    <property type="entry name" value="ApbA_C"/>
    <property type="match status" value="1"/>
</dbReference>
<evidence type="ECO:0000256" key="2">
    <source>
        <dbReference type="ARBA" id="ARBA00007870"/>
    </source>
</evidence>
<evidence type="ECO:0000313" key="14">
    <source>
        <dbReference type="Proteomes" id="UP000006764"/>
    </source>
</evidence>
<dbReference type="UniPathway" id="UPA00028">
    <property type="reaction ID" value="UER00004"/>
</dbReference>
<comment type="similarity">
    <text evidence="2 10">Belongs to the ketopantoate reductase family.</text>
</comment>
<dbReference type="InterPro" id="IPR050838">
    <property type="entry name" value="Ketopantoate_reductase"/>
</dbReference>
<dbReference type="SUPFAM" id="SSF51735">
    <property type="entry name" value="NAD(P)-binding Rossmann-fold domains"/>
    <property type="match status" value="1"/>
</dbReference>
<dbReference type="AlphaFoldDB" id="A0A0B4XH20"/>
<keyword evidence="5 10" id="KW-0566">Pantothenate biosynthesis</keyword>
<comment type="function">
    <text evidence="10">Catalyzes the NADPH-dependent reduction of ketopantoate into pantoic acid.</text>
</comment>
<proteinExistence type="inferred from homology"/>
<dbReference type="PANTHER" id="PTHR43765:SF2">
    <property type="entry name" value="2-DEHYDROPANTOATE 2-REDUCTASE"/>
    <property type="match status" value="1"/>
</dbReference>
<sequence>MHWHLLGAGNLGTLAAFYFGQAGFAVRLAGRSATRRRLTLPDGTVHDLQLAGDDNAPITHLVLATKAAQSLGALAPLRARLNADTTLIRLQNGLGSLDGLPAPSPHIIEAIANSGAWREALPGGGEHVHLAAQNPTLFGDGHSTPPDWFAPLARHWPQLHWRTDIHLQQWLKLSVNAIINPLTALHDCDNGALLTDTALHPRLHALAAEVDQVASQLLPDWPGDTAGRALALAHATAANTSSMRADVRAGRVTEIDFINGYLLREAARLGIALPGQARLIAEVGALAPR</sequence>
<dbReference type="Gene3D" id="3.40.50.720">
    <property type="entry name" value="NAD(P)-binding Rossmann-like Domain"/>
    <property type="match status" value="1"/>
</dbReference>
<evidence type="ECO:0000256" key="10">
    <source>
        <dbReference type="RuleBase" id="RU362068"/>
    </source>
</evidence>
<evidence type="ECO:0000259" key="11">
    <source>
        <dbReference type="Pfam" id="PF02558"/>
    </source>
</evidence>
<gene>
    <name evidence="13" type="ORF">S7S_05020</name>
</gene>
<dbReference type="OrthoDB" id="6530772at2"/>
<feature type="domain" description="Ketopantoate reductase N-terminal" evidence="11">
    <location>
        <begin position="3"/>
        <end position="140"/>
    </location>
</feature>
<keyword evidence="14" id="KW-1185">Reference proteome</keyword>
<dbReference type="InterPro" id="IPR003710">
    <property type="entry name" value="ApbA"/>
</dbReference>
<comment type="catalytic activity">
    <reaction evidence="9 10">
        <text>(R)-pantoate + NADP(+) = 2-dehydropantoate + NADPH + H(+)</text>
        <dbReference type="Rhea" id="RHEA:16233"/>
        <dbReference type="ChEBI" id="CHEBI:11561"/>
        <dbReference type="ChEBI" id="CHEBI:15378"/>
        <dbReference type="ChEBI" id="CHEBI:15980"/>
        <dbReference type="ChEBI" id="CHEBI:57783"/>
        <dbReference type="ChEBI" id="CHEBI:58349"/>
        <dbReference type="EC" id="1.1.1.169"/>
    </reaction>
</comment>
<reference evidence="13 14" key="1">
    <citation type="journal article" date="2012" name="J. Bacteriol.">
        <title>Genome sequence of an alkane-degrading bacterium, Alcanivorax pacificus type strain W11-5, isolated from deep sea sediment.</title>
        <authorList>
            <person name="Lai Q."/>
            <person name="Shao Z."/>
        </authorList>
    </citation>
    <scope>NUCLEOTIDE SEQUENCE [LARGE SCALE GENOMIC DNA]</scope>
    <source>
        <strain evidence="13 14">W11-5</strain>
    </source>
</reference>
<evidence type="ECO:0000256" key="4">
    <source>
        <dbReference type="ARBA" id="ARBA00019465"/>
    </source>
</evidence>